<dbReference type="PRINTS" id="PR00781">
    <property type="entry name" value="LIPOSIGPTASE"/>
</dbReference>
<dbReference type="STRING" id="1798704.A3J93_05055"/>
<evidence type="ECO:0000256" key="1">
    <source>
        <dbReference type="ARBA" id="ARBA00006139"/>
    </source>
</evidence>
<evidence type="ECO:0000256" key="10">
    <source>
        <dbReference type="SAM" id="Phobius"/>
    </source>
</evidence>
<name>A0A1F6NV11_9BACT</name>
<dbReference type="GO" id="GO:0006508">
    <property type="term" value="P:proteolysis"/>
    <property type="evidence" value="ECO:0007669"/>
    <property type="project" value="UniProtKB-KW"/>
</dbReference>
<protein>
    <submittedName>
        <fullName evidence="11">Uncharacterized protein</fullName>
    </submittedName>
</protein>
<feature type="transmembrane region" description="Helical" evidence="10">
    <location>
        <begin position="115"/>
        <end position="140"/>
    </location>
</feature>
<keyword evidence="2" id="KW-1003">Cell membrane</keyword>
<keyword evidence="6" id="KW-0378">Hydrolase</keyword>
<dbReference type="GO" id="GO:0016020">
    <property type="term" value="C:membrane"/>
    <property type="evidence" value="ECO:0007669"/>
    <property type="project" value="InterPro"/>
</dbReference>
<evidence type="ECO:0000256" key="4">
    <source>
        <dbReference type="ARBA" id="ARBA00022692"/>
    </source>
</evidence>
<dbReference type="PANTHER" id="PTHR33695:SF1">
    <property type="entry name" value="LIPOPROTEIN SIGNAL PEPTIDASE"/>
    <property type="match status" value="1"/>
</dbReference>
<evidence type="ECO:0000313" key="11">
    <source>
        <dbReference type="EMBL" id="OGH87775.1"/>
    </source>
</evidence>
<dbReference type="Proteomes" id="UP000177907">
    <property type="component" value="Unassembled WGS sequence"/>
</dbReference>
<organism evidence="11 12">
    <name type="scientific">Candidatus Magasanikbacteria bacterium RIFOXYC2_FULL_42_28</name>
    <dbReference type="NCBI Taxonomy" id="1798704"/>
    <lineage>
        <taxon>Bacteria</taxon>
        <taxon>Candidatus Magasanikiibacteriota</taxon>
    </lineage>
</organism>
<evidence type="ECO:0000256" key="5">
    <source>
        <dbReference type="ARBA" id="ARBA00022750"/>
    </source>
</evidence>
<accession>A0A1F6NV11</accession>
<evidence type="ECO:0000256" key="9">
    <source>
        <dbReference type="RuleBase" id="RU004181"/>
    </source>
</evidence>
<keyword evidence="4 10" id="KW-0812">Transmembrane</keyword>
<dbReference type="EMBL" id="MFQZ01000009">
    <property type="protein sequence ID" value="OGH87775.1"/>
    <property type="molecule type" value="Genomic_DNA"/>
</dbReference>
<keyword evidence="8 10" id="KW-0472">Membrane</keyword>
<evidence type="ECO:0000256" key="3">
    <source>
        <dbReference type="ARBA" id="ARBA00022670"/>
    </source>
</evidence>
<proteinExistence type="inferred from homology"/>
<keyword evidence="7 10" id="KW-1133">Transmembrane helix</keyword>
<feature type="transmembrane region" description="Helical" evidence="10">
    <location>
        <begin position="88"/>
        <end position="109"/>
    </location>
</feature>
<keyword evidence="3" id="KW-0645">Protease</keyword>
<keyword evidence="5" id="KW-0064">Aspartyl protease</keyword>
<sequence length="145" mass="16384">MWRQKSLTIILAGFFLSLDQFLKYRALGAWPEKILLNKFFGWQPFLNDGVAFGLPVPMVIITVMSILIIAMFVFLLTRDDKIKNNFGIFACLSIATAGALSNLIDRIIYGHTVDYILIFTGIINLADVLIVMGVGGYIWYKKNDK</sequence>
<dbReference type="GO" id="GO:0004190">
    <property type="term" value="F:aspartic-type endopeptidase activity"/>
    <property type="evidence" value="ECO:0007669"/>
    <property type="project" value="UniProtKB-KW"/>
</dbReference>
<evidence type="ECO:0000256" key="8">
    <source>
        <dbReference type="ARBA" id="ARBA00023136"/>
    </source>
</evidence>
<comment type="caution">
    <text evidence="11">The sequence shown here is derived from an EMBL/GenBank/DDBJ whole genome shotgun (WGS) entry which is preliminary data.</text>
</comment>
<dbReference type="Pfam" id="PF01252">
    <property type="entry name" value="Peptidase_A8"/>
    <property type="match status" value="1"/>
</dbReference>
<dbReference type="AlphaFoldDB" id="A0A1F6NV11"/>
<feature type="transmembrane region" description="Helical" evidence="10">
    <location>
        <begin position="52"/>
        <end position="76"/>
    </location>
</feature>
<evidence type="ECO:0000256" key="7">
    <source>
        <dbReference type="ARBA" id="ARBA00022989"/>
    </source>
</evidence>
<gene>
    <name evidence="11" type="ORF">A3J93_05055</name>
</gene>
<evidence type="ECO:0000256" key="2">
    <source>
        <dbReference type="ARBA" id="ARBA00022475"/>
    </source>
</evidence>
<evidence type="ECO:0000256" key="6">
    <source>
        <dbReference type="ARBA" id="ARBA00022801"/>
    </source>
</evidence>
<comment type="similarity">
    <text evidence="1 9">Belongs to the peptidase A8 family.</text>
</comment>
<evidence type="ECO:0000313" key="12">
    <source>
        <dbReference type="Proteomes" id="UP000177907"/>
    </source>
</evidence>
<reference evidence="11 12" key="1">
    <citation type="journal article" date="2016" name="Nat. Commun.">
        <title>Thousands of microbial genomes shed light on interconnected biogeochemical processes in an aquifer system.</title>
        <authorList>
            <person name="Anantharaman K."/>
            <person name="Brown C.T."/>
            <person name="Hug L.A."/>
            <person name="Sharon I."/>
            <person name="Castelle C.J."/>
            <person name="Probst A.J."/>
            <person name="Thomas B.C."/>
            <person name="Singh A."/>
            <person name="Wilkins M.J."/>
            <person name="Karaoz U."/>
            <person name="Brodie E.L."/>
            <person name="Williams K.H."/>
            <person name="Hubbard S.S."/>
            <person name="Banfield J.F."/>
        </authorList>
    </citation>
    <scope>NUCLEOTIDE SEQUENCE [LARGE SCALE GENOMIC DNA]</scope>
</reference>
<dbReference type="InterPro" id="IPR001872">
    <property type="entry name" value="Peptidase_A8"/>
</dbReference>
<dbReference type="PANTHER" id="PTHR33695">
    <property type="entry name" value="LIPOPROTEIN SIGNAL PEPTIDASE"/>
    <property type="match status" value="1"/>
</dbReference>